<dbReference type="PATRIC" id="fig|229921.5.peg.1653"/>
<dbReference type="GO" id="GO:0004519">
    <property type="term" value="F:endonuclease activity"/>
    <property type="evidence" value="ECO:0007669"/>
    <property type="project" value="UniProtKB-KW"/>
</dbReference>
<evidence type="ECO:0000313" key="3">
    <source>
        <dbReference type="Proteomes" id="UP000050501"/>
    </source>
</evidence>
<dbReference type="EMBL" id="LGCM01000047">
    <property type="protein sequence ID" value="KPL79635.1"/>
    <property type="molecule type" value="Genomic_DNA"/>
</dbReference>
<dbReference type="Gene3D" id="3.40.50.300">
    <property type="entry name" value="P-loop containing nucleotide triphosphate hydrolases"/>
    <property type="match status" value="2"/>
</dbReference>
<dbReference type="REBASE" id="132893">
    <property type="entry name" value="LsaKIBI1ORF14230P"/>
</dbReference>
<evidence type="ECO:0000313" key="2">
    <source>
        <dbReference type="EMBL" id="KPL79635.1"/>
    </source>
</evidence>
<reference evidence="2 3" key="1">
    <citation type="submission" date="2015-07" db="EMBL/GenBank/DDBJ databases">
        <title>Genome sequence of Levilinea saccharolytica DSM 16555.</title>
        <authorList>
            <person name="Hemp J."/>
            <person name="Ward L.M."/>
            <person name="Pace L.A."/>
            <person name="Fischer W.W."/>
        </authorList>
    </citation>
    <scope>NUCLEOTIDE SEQUENCE [LARGE SCALE GENOMIC DNA]</scope>
    <source>
        <strain evidence="2 3">KIBI-1</strain>
    </source>
</reference>
<dbReference type="Proteomes" id="UP000050501">
    <property type="component" value="Unassembled WGS sequence"/>
</dbReference>
<name>A0A0P6XW54_9CHLR</name>
<dbReference type="PANTHER" id="PTHR47396:SF1">
    <property type="entry name" value="ATP-DEPENDENT HELICASE IRC3-RELATED"/>
    <property type="match status" value="1"/>
</dbReference>
<dbReference type="PANTHER" id="PTHR47396">
    <property type="entry name" value="TYPE I RESTRICTION ENZYME ECOKI R PROTEIN"/>
    <property type="match status" value="1"/>
</dbReference>
<dbReference type="SUPFAM" id="SSF52540">
    <property type="entry name" value="P-loop containing nucleoside triphosphate hydrolases"/>
    <property type="match status" value="2"/>
</dbReference>
<dbReference type="GO" id="GO:0005829">
    <property type="term" value="C:cytosol"/>
    <property type="evidence" value="ECO:0007669"/>
    <property type="project" value="TreeGrafter"/>
</dbReference>
<sequence>MKQAVIENPVINSPFKEPARHFRFSEEGITDEIIESRRISSYFVPIPQPRKKNPKQLAFDTEWTADRLEENKFINRVRERVSIWRLGKYQGVTNVTRRLLEYWANPQREHRLFFCQIEAMETAIYITEVAGKYGDAWIENSLREANQEANPLLFRMAFKMATGSGKTLVIAMLIVWQTLNKLANPQDNRFSDAFLICTPGITIRDRLRVLLPSDPNNYYRQHDLVPVDLLPELGKAKMVITNFHAFMLHERTPAGRLTKDILTAGGESPFTETPDQMVRRACRELGNKKNIVVINDEAHHCYRHKLEDGNEKLSGDERKEAEKREEQARIWISGLEAVKNKIGVKVVYDLSATPFFLRGSGYPEGTLFPWVVSDFSLIDAIEAGIVKVPRVPVSDDSMTGELPTYRDIWPRIREHLPKKGRKNEAVEEEPKLPVELEGALQSLYANYARYYAMWEQDGDALTKGLTPPVFIVVCNNTNVSRMVYNYIAGWQKPLPDGTSVLVPGKLPLLTNNNGGAWLPRPNTILVDSEQLESGEALSDEFKKIAATEIERFKEEYQARFPGRDVDSLTDEDLLREVMNTVGKPGRLGEQIKCVVSVSMLTEGWDASTVTHILGVRAFGTQLLCEQVVGRGLRRMSHAVSRQRLELNGHTVEFDSYEPEYAEVYGVPFSFIPCSGSNRDPKPPARVTHVRALESRQMCEITFPRVTGYRYDIQSEQLSAAFGKEARMVLSTQNVPTTTEMASILGESKLHTLYGLKERREQEIDFRLASLVLEKFFRDDEGNSRPWLFPQLLKIARQWRESCVICKDNTFSQMLLLTELAHEAAEHIYRSIAATHSEQKLLRPILRPYDPIGSTRTVDFDTVLPTWTTDPAKCHVSHVVADTGTWEQKVAQALEEMPEMVCYVKNQNLGFLIPYTLNGEAHDYEPDFIVRIQTGSETLNLILEVSGREKKEKAAKTATARNLWVPAVNNHGGFGKWAFLEVTDPWDVKNIIRGFLQGQRNDGVGPLLRD</sequence>
<keyword evidence="2" id="KW-0255">Endonuclease</keyword>
<dbReference type="GO" id="GO:0003677">
    <property type="term" value="F:DNA binding"/>
    <property type="evidence" value="ECO:0007669"/>
    <property type="project" value="InterPro"/>
</dbReference>
<keyword evidence="3" id="KW-1185">Reference proteome</keyword>
<feature type="domain" description="Helicase/UvrB N-terminal" evidence="1">
    <location>
        <begin position="150"/>
        <end position="355"/>
    </location>
</feature>
<dbReference type="RefSeq" id="WP_062417770.1">
    <property type="nucleotide sequence ID" value="NZ_DF967974.1"/>
</dbReference>
<dbReference type="NCBIfam" id="NF046055">
    <property type="entry name" value="restr_BPTD_3080"/>
    <property type="match status" value="1"/>
</dbReference>
<organism evidence="2 3">
    <name type="scientific">Levilinea saccharolytica</name>
    <dbReference type="NCBI Taxonomy" id="229921"/>
    <lineage>
        <taxon>Bacteria</taxon>
        <taxon>Bacillati</taxon>
        <taxon>Chloroflexota</taxon>
        <taxon>Anaerolineae</taxon>
        <taxon>Anaerolineales</taxon>
        <taxon>Anaerolineaceae</taxon>
        <taxon>Levilinea</taxon>
    </lineage>
</organism>
<protein>
    <submittedName>
        <fullName evidence="2">Restriction endonuclease subunit R</fullName>
    </submittedName>
</protein>
<dbReference type="InterPro" id="IPR006935">
    <property type="entry name" value="Helicase/UvrB_N"/>
</dbReference>
<keyword evidence="2" id="KW-0540">Nuclease</keyword>
<accession>A0A0P6XW54</accession>
<dbReference type="InterPro" id="IPR050742">
    <property type="entry name" value="Helicase_Restrict-Modif_Enz"/>
</dbReference>
<gene>
    <name evidence="2" type="ORF">ADN01_14240</name>
</gene>
<dbReference type="GO" id="GO:0005524">
    <property type="term" value="F:ATP binding"/>
    <property type="evidence" value="ECO:0007669"/>
    <property type="project" value="InterPro"/>
</dbReference>
<keyword evidence="2" id="KW-0378">Hydrolase</keyword>
<proteinExistence type="predicted"/>
<dbReference type="InterPro" id="IPR027417">
    <property type="entry name" value="P-loop_NTPase"/>
</dbReference>
<dbReference type="AlphaFoldDB" id="A0A0P6XW54"/>
<dbReference type="OrthoDB" id="9804145at2"/>
<dbReference type="STRING" id="229921.ADN01_14240"/>
<dbReference type="Pfam" id="PF04851">
    <property type="entry name" value="ResIII"/>
    <property type="match status" value="1"/>
</dbReference>
<dbReference type="GO" id="GO:0016787">
    <property type="term" value="F:hydrolase activity"/>
    <property type="evidence" value="ECO:0007669"/>
    <property type="project" value="InterPro"/>
</dbReference>
<comment type="caution">
    <text evidence="2">The sequence shown here is derived from an EMBL/GenBank/DDBJ whole genome shotgun (WGS) entry which is preliminary data.</text>
</comment>
<evidence type="ECO:0000259" key="1">
    <source>
        <dbReference type="Pfam" id="PF04851"/>
    </source>
</evidence>